<dbReference type="SUPFAM" id="SSF54736">
    <property type="entry name" value="ClpS-like"/>
    <property type="match status" value="1"/>
</dbReference>
<dbReference type="HAMAP" id="MF_00368">
    <property type="entry name" value="Ribosomal_bL12"/>
    <property type="match status" value="1"/>
</dbReference>
<dbReference type="GO" id="GO:0003735">
    <property type="term" value="F:structural constituent of ribosome"/>
    <property type="evidence" value="ECO:0007669"/>
    <property type="project" value="InterPro"/>
</dbReference>
<keyword evidence="8" id="KW-1185">Reference proteome</keyword>
<dbReference type="OrthoDB" id="9811748at2"/>
<dbReference type="NCBIfam" id="TIGR00855">
    <property type="entry name" value="L12"/>
    <property type="match status" value="1"/>
</dbReference>
<organism evidence="7 8">
    <name type="scientific">Buchnera aphidicola</name>
    <name type="common">Nipponaphis monzeni</name>
    <dbReference type="NCBI Taxonomy" id="2495405"/>
    <lineage>
        <taxon>Bacteria</taxon>
        <taxon>Pseudomonadati</taxon>
        <taxon>Pseudomonadota</taxon>
        <taxon>Gammaproteobacteria</taxon>
        <taxon>Enterobacterales</taxon>
        <taxon>Erwiniaceae</taxon>
        <taxon>Buchnera</taxon>
    </lineage>
</organism>
<evidence type="ECO:0000259" key="5">
    <source>
        <dbReference type="Pfam" id="PF00542"/>
    </source>
</evidence>
<dbReference type="PANTHER" id="PTHR45987:SF4">
    <property type="entry name" value="LARGE RIBOSOMAL SUBUNIT PROTEIN BL12M"/>
    <property type="match status" value="1"/>
</dbReference>
<dbReference type="AlphaFoldDB" id="A0A455T9M7"/>
<evidence type="ECO:0000313" key="7">
    <source>
        <dbReference type="EMBL" id="BBI01047.1"/>
    </source>
</evidence>
<protein>
    <recommendedName>
        <fullName evidence="4">Large ribosomal subunit protein bL12</fullName>
    </recommendedName>
</protein>
<dbReference type="InterPro" id="IPR013823">
    <property type="entry name" value="Ribosomal_bL12_C"/>
</dbReference>
<reference evidence="7 8" key="1">
    <citation type="journal article" date="2019" name="Proc. Natl. Acad. Sci. U.S.A.">
        <title>Exaggeration and cooption of innate immunity for social defense.</title>
        <authorList>
            <person name="Kutsukake M."/>
            <person name="Moriyama M."/>
            <person name="Shigenobu S."/>
            <person name="Meng X.-Y."/>
            <person name="Nikoh N."/>
            <person name="Noda C."/>
            <person name="Kobayashi S."/>
            <person name="Fukatsu T."/>
        </authorList>
    </citation>
    <scope>NUCLEOTIDE SEQUENCE [LARGE SCALE GENOMIC DNA]</scope>
    <source>
        <strain evidence="7 8">Nmo</strain>
    </source>
</reference>
<evidence type="ECO:0000256" key="1">
    <source>
        <dbReference type="ARBA" id="ARBA00007197"/>
    </source>
</evidence>
<proteinExistence type="inferred from homology"/>
<sequence length="122" mass="13405">MSISKEQIIETISKMSVNNIIELISDIEKKFNVSATMPVSSTNVASDQTKIEKTEFDVFLKTIGPNKISVIKAIRSTTSLGLKESKDLVESAPILIKEHISKEEANILKKTIEASGAEVEIK</sequence>
<dbReference type="SUPFAM" id="SSF48300">
    <property type="entry name" value="Ribosomal protein L7/12, oligomerisation (N-terminal) domain"/>
    <property type="match status" value="1"/>
</dbReference>
<evidence type="ECO:0000256" key="3">
    <source>
        <dbReference type="ARBA" id="ARBA00023274"/>
    </source>
</evidence>
<feature type="domain" description="Large ribosomal subunit protein bL12 C-terminal" evidence="5">
    <location>
        <begin position="56"/>
        <end position="122"/>
    </location>
</feature>
<dbReference type="GO" id="GO:0006412">
    <property type="term" value="P:translation"/>
    <property type="evidence" value="ECO:0007669"/>
    <property type="project" value="UniProtKB-UniRule"/>
</dbReference>
<dbReference type="InterPro" id="IPR008932">
    <property type="entry name" value="Ribosomal_bL12_oligo"/>
</dbReference>
<dbReference type="Gene3D" id="1.20.5.710">
    <property type="entry name" value="Single helix bin"/>
    <property type="match status" value="1"/>
</dbReference>
<dbReference type="FunFam" id="3.30.1390.10:FF:000001">
    <property type="entry name" value="50S ribosomal protein L7/L12"/>
    <property type="match status" value="1"/>
</dbReference>
<evidence type="ECO:0000256" key="4">
    <source>
        <dbReference type="HAMAP-Rule" id="MF_00368"/>
    </source>
</evidence>
<dbReference type="PANTHER" id="PTHR45987">
    <property type="entry name" value="39S RIBOSOMAL PROTEIN L12"/>
    <property type="match status" value="1"/>
</dbReference>
<dbReference type="InterPro" id="IPR036235">
    <property type="entry name" value="Ribosomal_bL12_oligo_N_sf"/>
</dbReference>
<evidence type="ECO:0000259" key="6">
    <source>
        <dbReference type="Pfam" id="PF16320"/>
    </source>
</evidence>
<dbReference type="Pfam" id="PF16320">
    <property type="entry name" value="Ribosomal_L12_N"/>
    <property type="match status" value="1"/>
</dbReference>
<keyword evidence="3 4" id="KW-0687">Ribonucleoprotein</keyword>
<dbReference type="RefSeq" id="WP_158344494.1">
    <property type="nucleotide sequence ID" value="NZ_AP019379.1"/>
</dbReference>
<dbReference type="CDD" id="cd00387">
    <property type="entry name" value="Ribosomal_L7_L12"/>
    <property type="match status" value="1"/>
</dbReference>
<feature type="domain" description="Large ribosomal subunit protein bL12 oligomerization" evidence="6">
    <location>
        <begin position="5"/>
        <end position="39"/>
    </location>
</feature>
<evidence type="ECO:0000256" key="2">
    <source>
        <dbReference type="ARBA" id="ARBA00022980"/>
    </source>
</evidence>
<comment type="similarity">
    <text evidence="1 4">Belongs to the bacterial ribosomal protein bL12 family.</text>
</comment>
<dbReference type="EMBL" id="AP019379">
    <property type="protein sequence ID" value="BBI01047.1"/>
    <property type="molecule type" value="Genomic_DNA"/>
</dbReference>
<dbReference type="InterPro" id="IPR014719">
    <property type="entry name" value="Ribosomal_bL12_C/ClpS-like"/>
</dbReference>
<accession>A0A455T9M7</accession>
<dbReference type="GO" id="GO:0022625">
    <property type="term" value="C:cytosolic large ribosomal subunit"/>
    <property type="evidence" value="ECO:0007669"/>
    <property type="project" value="TreeGrafter"/>
</dbReference>
<dbReference type="Gene3D" id="3.30.1390.10">
    <property type="match status" value="1"/>
</dbReference>
<evidence type="ECO:0000313" key="8">
    <source>
        <dbReference type="Proteomes" id="UP000317544"/>
    </source>
</evidence>
<comment type="function">
    <text evidence="4">Forms part of the ribosomal stalk which helps the ribosome interact with GTP-bound translation factors. Is thus essential for accurate translation.</text>
</comment>
<dbReference type="GO" id="GO:0003729">
    <property type="term" value="F:mRNA binding"/>
    <property type="evidence" value="ECO:0007669"/>
    <property type="project" value="TreeGrafter"/>
</dbReference>
<keyword evidence="2 4" id="KW-0689">Ribosomal protein</keyword>
<dbReference type="InterPro" id="IPR000206">
    <property type="entry name" value="Ribosomal_bL12"/>
</dbReference>
<dbReference type="Pfam" id="PF00542">
    <property type="entry name" value="Ribosomal_L12"/>
    <property type="match status" value="1"/>
</dbReference>
<dbReference type="Proteomes" id="UP000317544">
    <property type="component" value="Chromosome"/>
</dbReference>
<name>A0A455T9M7_9GAMM</name>
<gene>
    <name evidence="4 7" type="primary">rplL</name>
    <name evidence="7" type="ORF">BUCNMO_028</name>
</gene>
<comment type="subunit">
    <text evidence="4">Homodimer. Part of the ribosomal stalk of the 50S ribosomal subunit. Forms a multimeric L10(L12)X complex, where L10 forms an elongated spine to which 2 to 4 L12 dimers bind in a sequential fashion. Binds GTP-bound translation factors.</text>
</comment>